<evidence type="ECO:0000313" key="4">
    <source>
        <dbReference type="Proteomes" id="UP000006250"/>
    </source>
</evidence>
<accession>E1K1W7</accession>
<dbReference type="OrthoDB" id="5460971at2"/>
<evidence type="ECO:0000256" key="2">
    <source>
        <dbReference type="SAM" id="SignalP"/>
    </source>
</evidence>
<dbReference type="eggNOG" id="ENOG50318ZB">
    <property type="taxonomic scope" value="Bacteria"/>
</dbReference>
<name>E1K1W7_SOLFR</name>
<sequence precursor="true">MHATRPFRFRLVACLLLILAAAMFSGCSARINHWEDTDPKVLLAEKVKHSKYAYLRYAEAEEEAKRDGNPQAAERYRQAKEKALAEYNRAEQDLAGYQARQHAAKSAK</sequence>
<dbReference type="AlphaFoldDB" id="E1K1W7"/>
<keyword evidence="4" id="KW-1185">Reference proteome</keyword>
<evidence type="ECO:0000256" key="1">
    <source>
        <dbReference type="SAM" id="Coils"/>
    </source>
</evidence>
<evidence type="ECO:0008006" key="5">
    <source>
        <dbReference type="Google" id="ProtNLM"/>
    </source>
</evidence>
<reference evidence="3 4" key="1">
    <citation type="submission" date="2010-08" db="EMBL/GenBank/DDBJ databases">
        <title>The draft genome of Desulfovibrio fructosovorans JJ.</title>
        <authorList>
            <consortium name="US DOE Joint Genome Institute (JGI-PGF)"/>
            <person name="Lucas S."/>
            <person name="Copeland A."/>
            <person name="Lapidus A."/>
            <person name="Cheng J.-F."/>
            <person name="Bruce D."/>
            <person name="Goodwin L."/>
            <person name="Pitluck S."/>
            <person name="Land M.L."/>
            <person name="Hauser L."/>
            <person name="Chang Y.-J."/>
            <person name="Jeffries C."/>
            <person name="Wall J.D."/>
            <person name="Stahl D.A."/>
            <person name="Arkin A.P."/>
            <person name="Dehal P."/>
            <person name="Stolyar S.M."/>
            <person name="Hazen T.C."/>
            <person name="Woyke T.J."/>
        </authorList>
    </citation>
    <scope>NUCLEOTIDE SEQUENCE [LARGE SCALE GENOMIC DNA]</scope>
    <source>
        <strain evidence="3 4">JJ</strain>
    </source>
</reference>
<proteinExistence type="predicted"/>
<keyword evidence="2" id="KW-0732">Signal</keyword>
<keyword evidence="1" id="KW-0175">Coiled coil</keyword>
<dbReference type="RefSeq" id="WP_005996708.1">
    <property type="nucleotide sequence ID" value="NZ_AECZ01000046.1"/>
</dbReference>
<gene>
    <name evidence="3" type="ORF">DesfrDRAFT_3867</name>
</gene>
<feature type="signal peptide" evidence="2">
    <location>
        <begin position="1"/>
        <end position="29"/>
    </location>
</feature>
<dbReference type="Proteomes" id="UP000006250">
    <property type="component" value="Unassembled WGS sequence"/>
</dbReference>
<protein>
    <recommendedName>
        <fullName evidence="5">DUF4398 domain-containing protein</fullName>
    </recommendedName>
</protein>
<dbReference type="PROSITE" id="PS51257">
    <property type="entry name" value="PROKAR_LIPOPROTEIN"/>
    <property type="match status" value="1"/>
</dbReference>
<organism evidence="3 4">
    <name type="scientific">Solidesulfovibrio fructosivorans JJ]</name>
    <dbReference type="NCBI Taxonomy" id="596151"/>
    <lineage>
        <taxon>Bacteria</taxon>
        <taxon>Pseudomonadati</taxon>
        <taxon>Thermodesulfobacteriota</taxon>
        <taxon>Desulfovibrionia</taxon>
        <taxon>Desulfovibrionales</taxon>
        <taxon>Desulfovibrionaceae</taxon>
        <taxon>Solidesulfovibrio</taxon>
    </lineage>
</organism>
<dbReference type="EMBL" id="AECZ01000046">
    <property type="protein sequence ID" value="EFL49373.1"/>
    <property type="molecule type" value="Genomic_DNA"/>
</dbReference>
<comment type="caution">
    <text evidence="3">The sequence shown here is derived from an EMBL/GenBank/DDBJ whole genome shotgun (WGS) entry which is preliminary data.</text>
</comment>
<feature type="coiled-coil region" evidence="1">
    <location>
        <begin position="73"/>
        <end position="100"/>
    </location>
</feature>
<feature type="chain" id="PRO_5003148396" description="DUF4398 domain-containing protein" evidence="2">
    <location>
        <begin position="30"/>
        <end position="108"/>
    </location>
</feature>
<evidence type="ECO:0000313" key="3">
    <source>
        <dbReference type="EMBL" id="EFL49373.1"/>
    </source>
</evidence>